<dbReference type="EMBL" id="CAAE01007830">
    <property type="protein sequence ID" value="CAF90848.1"/>
    <property type="molecule type" value="Genomic_DNA"/>
</dbReference>
<name>Q4T8D4_TETNG</name>
<organism evidence="1">
    <name type="scientific">Tetraodon nigroviridis</name>
    <name type="common">Spotted green pufferfish</name>
    <name type="synonym">Chelonodon nigroviridis</name>
    <dbReference type="NCBI Taxonomy" id="99883"/>
    <lineage>
        <taxon>Eukaryota</taxon>
        <taxon>Metazoa</taxon>
        <taxon>Chordata</taxon>
        <taxon>Craniata</taxon>
        <taxon>Vertebrata</taxon>
        <taxon>Euteleostomi</taxon>
        <taxon>Actinopterygii</taxon>
        <taxon>Neopterygii</taxon>
        <taxon>Teleostei</taxon>
        <taxon>Neoteleostei</taxon>
        <taxon>Acanthomorphata</taxon>
        <taxon>Eupercaria</taxon>
        <taxon>Tetraodontiformes</taxon>
        <taxon>Tetradontoidea</taxon>
        <taxon>Tetraodontidae</taxon>
        <taxon>Tetraodon</taxon>
    </lineage>
</organism>
<proteinExistence type="predicted"/>
<gene>
    <name evidence="1" type="ORF">GSTENG00005288001</name>
</gene>
<dbReference type="AlphaFoldDB" id="Q4T8D4"/>
<protein>
    <submittedName>
        <fullName evidence="1">Chromosome undetermined SCAF7830, whole genome shotgun sequence</fullName>
    </submittedName>
</protein>
<dbReference type="KEGG" id="tng:GSTEN00005288G001"/>
<reference evidence="1" key="1">
    <citation type="journal article" date="2004" name="Nature">
        <title>Genome duplication in the teleost fish Tetraodon nigroviridis reveals the early vertebrate proto-karyotype.</title>
        <authorList>
            <person name="Jaillon O."/>
            <person name="Aury J.-M."/>
            <person name="Brunet F."/>
            <person name="Petit J.-L."/>
            <person name="Stange-Thomann N."/>
            <person name="Mauceli E."/>
            <person name="Bouneau L."/>
            <person name="Fischer C."/>
            <person name="Ozouf-Costaz C."/>
            <person name="Bernot A."/>
            <person name="Nicaud S."/>
            <person name="Jaffe D."/>
            <person name="Fisher S."/>
            <person name="Lutfalla G."/>
            <person name="Dossat C."/>
            <person name="Segurens B."/>
            <person name="Dasilva C."/>
            <person name="Salanoubat M."/>
            <person name="Levy M."/>
            <person name="Boudet N."/>
            <person name="Castellano S."/>
            <person name="Anthouard V."/>
            <person name="Jubin C."/>
            <person name="Castelli V."/>
            <person name="Katinka M."/>
            <person name="Vacherie B."/>
            <person name="Biemont C."/>
            <person name="Skalli Z."/>
            <person name="Cattolico L."/>
            <person name="Poulain J."/>
            <person name="De Berardinis V."/>
            <person name="Cruaud C."/>
            <person name="Duprat S."/>
            <person name="Brottier P."/>
            <person name="Coutanceau J.-P."/>
            <person name="Gouzy J."/>
            <person name="Parra G."/>
            <person name="Lardier G."/>
            <person name="Chapple C."/>
            <person name="McKernan K.J."/>
            <person name="McEwan P."/>
            <person name="Bosak S."/>
            <person name="Kellis M."/>
            <person name="Volff J.-N."/>
            <person name="Guigo R."/>
            <person name="Zody M.C."/>
            <person name="Mesirov J."/>
            <person name="Lindblad-Toh K."/>
            <person name="Birren B."/>
            <person name="Nusbaum C."/>
            <person name="Kahn D."/>
            <person name="Robinson-Rechavi M."/>
            <person name="Laudet V."/>
            <person name="Schachter V."/>
            <person name="Quetier F."/>
            <person name="Saurin W."/>
            <person name="Scarpelli C."/>
            <person name="Wincker P."/>
            <person name="Lander E.S."/>
            <person name="Weissenbach J."/>
            <person name="Roest Crollius H."/>
        </authorList>
    </citation>
    <scope>NUCLEOTIDE SEQUENCE [LARGE SCALE GENOMIC DNA]</scope>
</reference>
<reference evidence="1" key="2">
    <citation type="submission" date="2004-02" db="EMBL/GenBank/DDBJ databases">
        <authorList>
            <consortium name="Genoscope"/>
            <consortium name="Whitehead Institute Centre for Genome Research"/>
        </authorList>
    </citation>
    <scope>NUCLEOTIDE SEQUENCE</scope>
</reference>
<evidence type="ECO:0000313" key="1">
    <source>
        <dbReference type="EMBL" id="CAF90848.1"/>
    </source>
</evidence>
<sequence>MAAPLLKSLAESLGSPEPAVRLILSLVIGKIRFVNPPASRLLLLLLLHR</sequence>
<accession>Q4T8D4</accession>